<accession>A0A0K1QI97</accession>
<name>A0A0K1QI97_PSEFL</name>
<proteinExistence type="predicted"/>
<gene>
    <name evidence="1" type="ORF">B723_03145</name>
</gene>
<sequence>MWQGSLLPLDGGAVPKTAVAVHQAAAFAGFTSASQPSGSKLPRHREMHCAQETDWEFYETSDDEPTMVSDPTL</sequence>
<dbReference type="Proteomes" id="UP000017175">
    <property type="component" value="Chromosome"/>
</dbReference>
<protein>
    <submittedName>
        <fullName evidence="1">Uncharacterized protein</fullName>
    </submittedName>
</protein>
<dbReference type="AlphaFoldDB" id="A0A0K1QI97"/>
<reference evidence="1 2" key="1">
    <citation type="journal article" date="2012" name="J. Bacteriol.">
        <title>Draft genome sequence of the cyanide-utilizing bacterium Pseudomonas fluorescens strain NCIMB 11764.</title>
        <authorList>
            <person name="Vilo C.A."/>
            <person name="Benedik M.J."/>
            <person name="Kunz D.A."/>
            <person name="Dong Q."/>
        </authorList>
    </citation>
    <scope>NUCLEOTIDE SEQUENCE [LARGE SCALE GENOMIC DNA]</scope>
    <source>
        <strain evidence="1 2">NCIMB 11764</strain>
    </source>
</reference>
<dbReference type="EMBL" id="CP010945">
    <property type="protein sequence ID" value="AKV05433.1"/>
    <property type="molecule type" value="Genomic_DNA"/>
</dbReference>
<evidence type="ECO:0000313" key="1">
    <source>
        <dbReference type="EMBL" id="AKV05433.1"/>
    </source>
</evidence>
<evidence type="ECO:0000313" key="2">
    <source>
        <dbReference type="Proteomes" id="UP000017175"/>
    </source>
</evidence>
<organism evidence="1 2">
    <name type="scientific">Pseudomonas fluorescens NCIMB 11764</name>
    <dbReference type="NCBI Taxonomy" id="1221522"/>
    <lineage>
        <taxon>Bacteria</taxon>
        <taxon>Pseudomonadati</taxon>
        <taxon>Pseudomonadota</taxon>
        <taxon>Gammaproteobacteria</taxon>
        <taxon>Pseudomonadales</taxon>
        <taxon>Pseudomonadaceae</taxon>
        <taxon>Pseudomonas</taxon>
    </lineage>
</organism>